<keyword evidence="7" id="KW-0235">DNA replication</keyword>
<dbReference type="RefSeq" id="WP_012505723.1">
    <property type="nucleotide sequence ID" value="NC_011059.1"/>
</dbReference>
<comment type="function">
    <text evidence="7">SbcCD cleaves DNA hairpin structures. These structures can inhibit DNA replication and are intermediates in certain DNA recombination reactions. The complex acts as a 3'-&gt;5' double strand exonuclease that can open hairpins. It also has a 5' single-strand endonuclease activity.</text>
</comment>
<name>B4S801_PROA2</name>
<comment type="subunit">
    <text evidence="2 7">Heterodimer of SbcC and SbcD.</text>
</comment>
<dbReference type="GO" id="GO:0006260">
    <property type="term" value="P:DNA replication"/>
    <property type="evidence" value="ECO:0007669"/>
    <property type="project" value="UniProtKB-KW"/>
</dbReference>
<dbReference type="NCBIfam" id="TIGR00619">
    <property type="entry name" value="sbcd"/>
    <property type="match status" value="1"/>
</dbReference>
<dbReference type="Gene3D" id="3.60.21.10">
    <property type="match status" value="1"/>
</dbReference>
<dbReference type="EMBL" id="CP001108">
    <property type="protein sequence ID" value="ACF46188.1"/>
    <property type="molecule type" value="Genomic_DNA"/>
</dbReference>
<dbReference type="KEGG" id="paa:Paes_1159"/>
<evidence type="ECO:0000259" key="9">
    <source>
        <dbReference type="Pfam" id="PF12320"/>
    </source>
</evidence>
<keyword evidence="4 7" id="KW-0540">Nuclease</keyword>
<dbReference type="InterPro" id="IPR029052">
    <property type="entry name" value="Metallo-depent_PP-like"/>
</dbReference>
<dbReference type="GO" id="GO:0008408">
    <property type="term" value="F:3'-5' exonuclease activity"/>
    <property type="evidence" value="ECO:0007669"/>
    <property type="project" value="InterPro"/>
</dbReference>
<dbReference type="InterPro" id="IPR026843">
    <property type="entry name" value="SbcD_C"/>
</dbReference>
<dbReference type="Pfam" id="PF00149">
    <property type="entry name" value="Metallophos"/>
    <property type="match status" value="1"/>
</dbReference>
<gene>
    <name evidence="7" type="primary">sbcD</name>
    <name evidence="10" type="ordered locus">Paes_1159</name>
</gene>
<evidence type="ECO:0000256" key="1">
    <source>
        <dbReference type="ARBA" id="ARBA00010555"/>
    </source>
</evidence>
<proteinExistence type="inferred from homology"/>
<dbReference type="InterPro" id="IPR050535">
    <property type="entry name" value="DNA_Repair-Maintenance_Comp"/>
</dbReference>
<keyword evidence="6 7" id="KW-0269">Exonuclease</keyword>
<dbReference type="InterPro" id="IPR004593">
    <property type="entry name" value="SbcD"/>
</dbReference>
<dbReference type="STRING" id="290512.Paes_1159"/>
<dbReference type="InterPro" id="IPR041796">
    <property type="entry name" value="Mre11_N"/>
</dbReference>
<evidence type="ECO:0000256" key="3">
    <source>
        <dbReference type="ARBA" id="ARBA00013365"/>
    </source>
</evidence>
<dbReference type="GO" id="GO:0006310">
    <property type="term" value="P:DNA recombination"/>
    <property type="evidence" value="ECO:0007669"/>
    <property type="project" value="UniProtKB-KW"/>
</dbReference>
<dbReference type="Proteomes" id="UP000002725">
    <property type="component" value="Chromosome"/>
</dbReference>
<evidence type="ECO:0000256" key="5">
    <source>
        <dbReference type="ARBA" id="ARBA00022801"/>
    </source>
</evidence>
<dbReference type="HOGENOM" id="CLU_038045_2_0_10"/>
<dbReference type="Gene3D" id="3.30.160.720">
    <property type="match status" value="1"/>
</dbReference>
<evidence type="ECO:0000256" key="4">
    <source>
        <dbReference type="ARBA" id="ARBA00022722"/>
    </source>
</evidence>
<evidence type="ECO:0000313" key="11">
    <source>
        <dbReference type="Proteomes" id="UP000002725"/>
    </source>
</evidence>
<evidence type="ECO:0000259" key="8">
    <source>
        <dbReference type="Pfam" id="PF00149"/>
    </source>
</evidence>
<protein>
    <recommendedName>
        <fullName evidence="3 7">Nuclease SbcCD subunit D</fullName>
    </recommendedName>
</protein>
<dbReference type="CDD" id="cd00840">
    <property type="entry name" value="MPP_Mre11_N"/>
    <property type="match status" value="1"/>
</dbReference>
<dbReference type="PANTHER" id="PTHR30337:SF0">
    <property type="entry name" value="NUCLEASE SBCCD SUBUNIT D"/>
    <property type="match status" value="1"/>
</dbReference>
<dbReference type="SUPFAM" id="SSF56300">
    <property type="entry name" value="Metallo-dependent phosphatases"/>
    <property type="match status" value="1"/>
</dbReference>
<keyword evidence="5 7" id="KW-0378">Hydrolase</keyword>
<evidence type="ECO:0000256" key="7">
    <source>
        <dbReference type="RuleBase" id="RU363069"/>
    </source>
</evidence>
<sequence>MKFLHTSDWHIGAMLYGRKRYEEYERFLDWMVMTVESESVDLLMIAGDIFHTTTPGSRAQSLYYNFLDRIAASSCRHVVIIAGNHDSPSLLDAPRALLRALDIHVSGTASADPADEVIVLNRADGEPEAVVCAVPYLRDRDIRLAGAGEHGEEKTQRLIDAITAHYALVCDAAEARRRSIGQDIPLLVMGHLFAAGGVTADGDGVREIYVGSLARVPVQAFPPVIDYLALGHLHASQRLAGKECMRYSGAPLPMGFGEAARSGKIVLGETSGREISIKEIDVPCFQHLERLEGTFEELTLALQAMRQQASGSVWIEIDYKGSMPAGSLREELDAIVEGSQIEILRIRNLRVTDIMLEQMEQDEELDDLSEEEVFSRCMDSCDVPADEQRYLMQAYREILCSLHEEDRMEE</sequence>
<feature type="domain" description="Calcineurin-like phosphoesterase" evidence="8">
    <location>
        <begin position="1"/>
        <end position="234"/>
    </location>
</feature>
<reference evidence="10" key="1">
    <citation type="submission" date="2008-06" db="EMBL/GenBank/DDBJ databases">
        <title>Complete sequence of chromosome of Prosthecochloris aestuarii DSM 271.</title>
        <authorList>
            <consortium name="US DOE Joint Genome Institute"/>
            <person name="Lucas S."/>
            <person name="Copeland A."/>
            <person name="Lapidus A."/>
            <person name="Glavina del Rio T."/>
            <person name="Dalin E."/>
            <person name="Tice H."/>
            <person name="Bruce D."/>
            <person name="Goodwin L."/>
            <person name="Pitluck S."/>
            <person name="Schmutz J."/>
            <person name="Larimer F."/>
            <person name="Land M."/>
            <person name="Hauser L."/>
            <person name="Kyrpides N."/>
            <person name="Anderson I."/>
            <person name="Liu Z."/>
            <person name="Li T."/>
            <person name="Zhao F."/>
            <person name="Overmann J."/>
            <person name="Bryant D.A."/>
            <person name="Richardson P."/>
        </authorList>
    </citation>
    <scope>NUCLEOTIDE SEQUENCE [LARGE SCALE GENOMIC DNA]</scope>
    <source>
        <strain evidence="10">DSM 271</strain>
    </source>
</reference>
<dbReference type="AlphaFoldDB" id="B4S801"/>
<keyword evidence="7" id="KW-0255">Endonuclease</keyword>
<keyword evidence="11" id="KW-1185">Reference proteome</keyword>
<dbReference type="Pfam" id="PF12320">
    <property type="entry name" value="SbcD_C"/>
    <property type="match status" value="1"/>
</dbReference>
<evidence type="ECO:0000313" key="10">
    <source>
        <dbReference type="EMBL" id="ACF46188.1"/>
    </source>
</evidence>
<accession>B4S801</accession>
<dbReference type="PANTHER" id="PTHR30337">
    <property type="entry name" value="COMPONENT OF ATP-DEPENDENT DSDNA EXONUCLEASE"/>
    <property type="match status" value="1"/>
</dbReference>
<comment type="similarity">
    <text evidence="1 7">Belongs to the SbcD family.</text>
</comment>
<dbReference type="eggNOG" id="COG0420">
    <property type="taxonomic scope" value="Bacteria"/>
</dbReference>
<dbReference type="GO" id="GO:0004519">
    <property type="term" value="F:endonuclease activity"/>
    <property type="evidence" value="ECO:0007669"/>
    <property type="project" value="UniProtKB-KW"/>
</dbReference>
<evidence type="ECO:0000256" key="6">
    <source>
        <dbReference type="ARBA" id="ARBA00022839"/>
    </source>
</evidence>
<organism evidence="10 11">
    <name type="scientific">Prosthecochloris aestuarii (strain DSM 271 / SK 413)</name>
    <dbReference type="NCBI Taxonomy" id="290512"/>
    <lineage>
        <taxon>Bacteria</taxon>
        <taxon>Pseudomonadati</taxon>
        <taxon>Chlorobiota</taxon>
        <taxon>Chlorobiia</taxon>
        <taxon>Chlorobiales</taxon>
        <taxon>Chlorobiaceae</taxon>
        <taxon>Prosthecochloris</taxon>
    </lineage>
</organism>
<feature type="domain" description="Nuclease SbcCD subunit D C-terminal" evidence="9">
    <location>
        <begin position="284"/>
        <end position="379"/>
    </location>
</feature>
<dbReference type="InterPro" id="IPR004843">
    <property type="entry name" value="Calcineurin-like_PHP"/>
</dbReference>
<evidence type="ECO:0000256" key="2">
    <source>
        <dbReference type="ARBA" id="ARBA00011322"/>
    </source>
</evidence>
<keyword evidence="7" id="KW-0233">DNA recombination</keyword>